<dbReference type="RefSeq" id="WP_180968419.1">
    <property type="nucleotide sequence ID" value="NZ_NFEZ01000004.1"/>
</dbReference>
<dbReference type="InterPro" id="IPR012467">
    <property type="entry name" value="DUF1684"/>
</dbReference>
<keyword evidence="2" id="KW-1185">Reference proteome</keyword>
<dbReference type="EMBL" id="NFEZ01000004">
    <property type="protein sequence ID" value="PLT43677.1"/>
    <property type="molecule type" value="Genomic_DNA"/>
</dbReference>
<comment type="caution">
    <text evidence="1">The sequence shown here is derived from an EMBL/GenBank/DDBJ whole genome shotgun (WGS) entry which is preliminary data.</text>
</comment>
<dbReference type="PANTHER" id="PTHR41913:SF1">
    <property type="entry name" value="DUF1684 DOMAIN-CONTAINING PROTEIN"/>
    <property type="match status" value="1"/>
</dbReference>
<organism evidence="1 2">
    <name type="scientific">Paenibacillus pasadenensis</name>
    <dbReference type="NCBI Taxonomy" id="217090"/>
    <lineage>
        <taxon>Bacteria</taxon>
        <taxon>Bacillati</taxon>
        <taxon>Bacillota</taxon>
        <taxon>Bacilli</taxon>
        <taxon>Bacillales</taxon>
        <taxon>Paenibacillaceae</taxon>
        <taxon>Paenibacillus</taxon>
    </lineage>
</organism>
<evidence type="ECO:0000313" key="2">
    <source>
        <dbReference type="Proteomes" id="UP000234789"/>
    </source>
</evidence>
<dbReference type="PANTHER" id="PTHR41913">
    <property type="entry name" value="DUF1684 DOMAIN-CONTAINING PROTEIN"/>
    <property type="match status" value="1"/>
</dbReference>
<reference evidence="1 2" key="1">
    <citation type="submission" date="2017-05" db="EMBL/GenBank/DDBJ databases">
        <title>Functional genome analysis of Paenibacillus pasadenensis strain R16: insights on endophytic life style and antifungal activity.</title>
        <authorList>
            <person name="Passera A."/>
            <person name="Marcolungo L."/>
            <person name="Casati P."/>
            <person name="Brasca M."/>
            <person name="Quaglino F."/>
            <person name="Delledonne M."/>
        </authorList>
    </citation>
    <scope>NUCLEOTIDE SEQUENCE [LARGE SCALE GENOMIC DNA]</scope>
    <source>
        <strain evidence="1 2">R16</strain>
    </source>
</reference>
<proteinExistence type="predicted"/>
<protein>
    <recommendedName>
        <fullName evidence="3">DUF1684 domain-containing protein</fullName>
    </recommendedName>
</protein>
<evidence type="ECO:0008006" key="3">
    <source>
        <dbReference type="Google" id="ProtNLM"/>
    </source>
</evidence>
<dbReference type="Proteomes" id="UP000234789">
    <property type="component" value="Unassembled WGS sequence"/>
</dbReference>
<accession>A0A2N5N004</accession>
<dbReference type="AlphaFoldDB" id="A0A2N5N004"/>
<sequence>MDLRAWRQWRLDSAAGPLGDLSLVALHELAEPARIEGLPGVWSPADGGLTAELAPEDGARLEGAAAVGVIRLEEDGAALHFPDGRAAAATSQPGSPHLLAVWDPQAERLARFDGIDVYPEDEASVWTGRFEAAADGTAEFLHQGDRDGRTRRHGSPGEIVAERDGETFRLVPFRSGDALIVTFADRTSGPETYGPGRMLLVDGPLEHGQPVKLDFNRAFLPPCAFSPAFNCPLPPRSNRLPLEIRAGEKNVLWKSERA</sequence>
<evidence type="ECO:0000313" key="1">
    <source>
        <dbReference type="EMBL" id="PLT43677.1"/>
    </source>
</evidence>
<gene>
    <name evidence="1" type="ORF">B8V81_2108</name>
</gene>
<name>A0A2N5N004_9BACL</name>
<dbReference type="Pfam" id="PF07920">
    <property type="entry name" value="DUF1684"/>
    <property type="match status" value="1"/>
</dbReference>